<evidence type="ECO:0000313" key="2">
    <source>
        <dbReference type="EMBL" id="NKE70130.1"/>
    </source>
</evidence>
<feature type="compositionally biased region" description="Basic and acidic residues" evidence="1">
    <location>
        <begin position="1"/>
        <end position="23"/>
    </location>
</feature>
<dbReference type="EMBL" id="VTOW01000001">
    <property type="protein sequence ID" value="NKE70130.1"/>
    <property type="molecule type" value="Genomic_DNA"/>
</dbReference>
<dbReference type="AlphaFoldDB" id="A0A7X6DMW1"/>
<dbReference type="Proteomes" id="UP000534783">
    <property type="component" value="Unassembled WGS sequence"/>
</dbReference>
<proteinExistence type="predicted"/>
<gene>
    <name evidence="2" type="ORF">MNODULE_05160</name>
</gene>
<organism evidence="2 3">
    <name type="scientific">Candidatus Manganitrophus noduliformans</name>
    <dbReference type="NCBI Taxonomy" id="2606439"/>
    <lineage>
        <taxon>Bacteria</taxon>
        <taxon>Pseudomonadati</taxon>
        <taxon>Nitrospirota</taxon>
        <taxon>Nitrospiria</taxon>
        <taxon>Candidatus Troglogloeales</taxon>
        <taxon>Candidatus Manganitrophaceae</taxon>
        <taxon>Candidatus Manganitrophus</taxon>
    </lineage>
</organism>
<comment type="caution">
    <text evidence="2">The sequence shown here is derived from an EMBL/GenBank/DDBJ whole genome shotgun (WGS) entry which is preliminary data.</text>
</comment>
<dbReference type="RefSeq" id="WP_168058393.1">
    <property type="nucleotide sequence ID" value="NZ_VTOW01000001.1"/>
</dbReference>
<feature type="region of interest" description="Disordered" evidence="1">
    <location>
        <begin position="1"/>
        <end position="24"/>
    </location>
</feature>
<sequence>MTNTRSDRINISSEKHDTYKHLTEGPTSPFKTMKDLFLTSAAIGVEKGIRKAIEKPTSIFAWSVFTSQEDIPFLYALVLSIGEPIDILLEQGKILDLLEEYANTGIEELERELLSSTMPSLMLANKILEES</sequence>
<reference evidence="2 3" key="1">
    <citation type="journal article" date="2020" name="Nature">
        <title>Bacterial chemolithoautotrophy via manganese oxidation.</title>
        <authorList>
            <person name="Yu H."/>
            <person name="Leadbetter J.R."/>
        </authorList>
    </citation>
    <scope>NUCLEOTIDE SEQUENCE [LARGE SCALE GENOMIC DNA]</scope>
    <source>
        <strain evidence="2 3">Mn-1</strain>
    </source>
</reference>
<evidence type="ECO:0000313" key="3">
    <source>
        <dbReference type="Proteomes" id="UP000534783"/>
    </source>
</evidence>
<protein>
    <submittedName>
        <fullName evidence="2">Uncharacterized protein</fullName>
    </submittedName>
</protein>
<accession>A0A7X6DMW1</accession>
<name>A0A7X6DMW1_9BACT</name>
<keyword evidence="3" id="KW-1185">Reference proteome</keyword>
<evidence type="ECO:0000256" key="1">
    <source>
        <dbReference type="SAM" id="MobiDB-lite"/>
    </source>
</evidence>